<name>A0A4R3TJM7_9FIRM</name>
<reference evidence="2 3" key="1">
    <citation type="submission" date="2019-03" db="EMBL/GenBank/DDBJ databases">
        <title>Genomic Encyclopedia of Type Strains, Phase IV (KMG-IV): sequencing the most valuable type-strain genomes for metagenomic binning, comparative biology and taxonomic classification.</title>
        <authorList>
            <person name="Goeker M."/>
        </authorList>
    </citation>
    <scope>NUCLEOTIDE SEQUENCE [LARGE SCALE GENOMIC DNA]</scope>
    <source>
        <strain evidence="2 3">DSM 29481</strain>
    </source>
</reference>
<accession>A0A4R3TJM7</accession>
<comment type="caution">
    <text evidence="2">The sequence shown here is derived from an EMBL/GenBank/DDBJ whole genome shotgun (WGS) entry which is preliminary data.</text>
</comment>
<sequence>MFHTNVRCPHCGHEFTYSIFRFNSTVCCEKCQKKIYIETKTSMYMILFVVFLLASDYIKAFLHTILPNQAEFIYFGLMFFIILISLLLVMFVLIKLFGFTSVYRIRDDVYYREAVQRANDRKKGKKK</sequence>
<feature type="transmembrane region" description="Helical" evidence="1">
    <location>
        <begin position="72"/>
        <end position="97"/>
    </location>
</feature>
<organism evidence="2 3">
    <name type="scientific">Longicatena caecimuris</name>
    <dbReference type="NCBI Taxonomy" id="1796635"/>
    <lineage>
        <taxon>Bacteria</taxon>
        <taxon>Bacillati</taxon>
        <taxon>Bacillota</taxon>
        <taxon>Erysipelotrichia</taxon>
        <taxon>Erysipelotrichales</taxon>
        <taxon>Erysipelotrichaceae</taxon>
        <taxon>Longicatena</taxon>
    </lineage>
</organism>
<evidence type="ECO:0000313" key="3">
    <source>
        <dbReference type="Proteomes" id="UP000295773"/>
    </source>
</evidence>
<protein>
    <recommendedName>
        <fullName evidence="4">CXXC-20-CXXC protein</fullName>
    </recommendedName>
</protein>
<evidence type="ECO:0000313" key="2">
    <source>
        <dbReference type="EMBL" id="TCU62288.1"/>
    </source>
</evidence>
<keyword evidence="1" id="KW-0812">Transmembrane</keyword>
<feature type="transmembrane region" description="Helical" evidence="1">
    <location>
        <begin position="43"/>
        <end position="66"/>
    </location>
</feature>
<gene>
    <name evidence="2" type="ORF">EDD61_10596</name>
</gene>
<evidence type="ECO:0000256" key="1">
    <source>
        <dbReference type="SAM" id="Phobius"/>
    </source>
</evidence>
<keyword evidence="1" id="KW-0472">Membrane</keyword>
<dbReference type="EMBL" id="SMBP01000005">
    <property type="protein sequence ID" value="TCU62288.1"/>
    <property type="molecule type" value="Genomic_DNA"/>
</dbReference>
<proteinExistence type="predicted"/>
<dbReference type="RefSeq" id="WP_008979067.1">
    <property type="nucleotide sequence ID" value="NZ_DBGDHU010000015.1"/>
</dbReference>
<keyword evidence="1" id="KW-1133">Transmembrane helix</keyword>
<dbReference type="Proteomes" id="UP000295773">
    <property type="component" value="Unassembled WGS sequence"/>
</dbReference>
<keyword evidence="3" id="KW-1185">Reference proteome</keyword>
<dbReference type="AlphaFoldDB" id="A0A4R3TJM7"/>
<evidence type="ECO:0008006" key="4">
    <source>
        <dbReference type="Google" id="ProtNLM"/>
    </source>
</evidence>